<dbReference type="Proteomes" id="UP000006620">
    <property type="component" value="Chromosome"/>
</dbReference>
<dbReference type="SUPFAM" id="SSF51445">
    <property type="entry name" value="(Trans)glycosidases"/>
    <property type="match status" value="1"/>
</dbReference>
<evidence type="ECO:0000256" key="3">
    <source>
        <dbReference type="ARBA" id="ARBA00023295"/>
    </source>
</evidence>
<comment type="similarity">
    <text evidence="1">Belongs to the glycosyl hydrolase 2 family.</text>
</comment>
<name>F8FRS5_PAEMK</name>
<dbReference type="Pfam" id="PF00703">
    <property type="entry name" value="Glyco_hydro_2"/>
    <property type="match status" value="1"/>
</dbReference>
<protein>
    <submittedName>
        <fullName evidence="9">Glycoside hydrolase family 2 sugar binding protein</fullName>
    </submittedName>
</protein>
<dbReference type="InterPro" id="IPR006103">
    <property type="entry name" value="Glyco_hydro_2_cat"/>
</dbReference>
<feature type="domain" description="Glycoside hydrolase family 2 immunoglobulin-like beta-sandwich" evidence="4">
    <location>
        <begin position="181"/>
        <end position="282"/>
    </location>
</feature>
<keyword evidence="2 9" id="KW-0378">Hydrolase</keyword>
<feature type="domain" description="Glycoside hydrolase family 2" evidence="8">
    <location>
        <begin position="683"/>
        <end position="785"/>
    </location>
</feature>
<evidence type="ECO:0000313" key="9">
    <source>
        <dbReference type="EMBL" id="AEI40632.1"/>
    </source>
</evidence>
<keyword evidence="3" id="KW-0326">Glycosidase</keyword>
<dbReference type="AlphaFoldDB" id="F8FRS5"/>
<dbReference type="InterPro" id="IPR017853">
    <property type="entry name" value="GH"/>
</dbReference>
<dbReference type="PATRIC" id="fig|1036673.3.peg.1855"/>
<evidence type="ECO:0000256" key="1">
    <source>
        <dbReference type="ARBA" id="ARBA00007401"/>
    </source>
</evidence>
<dbReference type="GO" id="GO:0004553">
    <property type="term" value="F:hydrolase activity, hydrolyzing O-glycosyl compounds"/>
    <property type="evidence" value="ECO:0007669"/>
    <property type="project" value="InterPro"/>
</dbReference>
<dbReference type="Gene3D" id="2.60.40.10">
    <property type="entry name" value="Immunoglobulins"/>
    <property type="match status" value="3"/>
</dbReference>
<evidence type="ECO:0000259" key="4">
    <source>
        <dbReference type="Pfam" id="PF00703"/>
    </source>
</evidence>
<dbReference type="PROSITE" id="PS00608">
    <property type="entry name" value="GLYCOSYL_HYDROL_F2_2"/>
    <property type="match status" value="1"/>
</dbReference>
<sequence length="789" mass="88948">MTVVASKVSLQHRRVIPFDTDWLFTKGNYAGARNPGFDDSRWRRLDVPHDWSIEEAFDPEMEHGGSHAYLPRWTVAWYRKKFTLDEADQARRIVIEFDGVHNNSEVWINGHYLGSRPYGYVPFQYDLTPYLHRDGENVLSVKVDNTVMPPDRWYSGSGIYRHVRLLSTDPVQVAQWGTYITTPQVSEASAKVVIRTNVRNGYAEAKACTVTTEIVDADGAVVGRGESKAVVPGGETAESAQEIRVETPKRWSPEQPSLYHAYTTVAVDGQVTDDYITPFGIREIRFDSREGFFVNGVGTKLKGVCIHHDLGCLGAAYNDRAMERRLAVLKEMGCNAVRFAHNPMAAELLDLCDRMGFLVVDEAFDKWKSLYYAELFDEWWQADLEAMLLRDRNHPSIFLWSVGNEVEQQGQDSMLEMLELLVKHCHTVDPTRPVTCALEPHNWPMSLRSGTVEEKVAHTRKLAERVDILGLNYQEQWYEQYREAMPDTLILGTETFPFYRGKGSRVKGYEPVNPWFDVVKHDYVIGQFVWAGIDYLGESAYPSKGWSSGLIDTCGFRKPVSYLQESLWSEEPMVQIAVFDDTLEQGHTPQWTKHWMSPPMASHWTFPHYEGRLLRLVTFTNCESVELVVGDESYEEKMLADHPDRLMVWHLPYAPGRVKAVGRIGGRIVCTHELVTAGEARRLTLQADRTRLAADGIDLAHVEVIVSDEQGVPVPGAKHAISFTLEGEGTILGVDNGDLNSDEPYKANARSAYHGRCLVVVQAGKQAGTLRLTASAEGLEAAAVTIVCE</sequence>
<dbReference type="PANTHER" id="PTHR42732">
    <property type="entry name" value="BETA-GALACTOSIDASE"/>
    <property type="match status" value="1"/>
</dbReference>
<evidence type="ECO:0000259" key="5">
    <source>
        <dbReference type="Pfam" id="PF02836"/>
    </source>
</evidence>
<dbReference type="InterPro" id="IPR032311">
    <property type="entry name" value="DUF4982"/>
</dbReference>
<dbReference type="InterPro" id="IPR036156">
    <property type="entry name" value="Beta-gal/glucu_dom_sf"/>
</dbReference>
<reference evidence="9 10" key="2">
    <citation type="journal article" date="2013" name="Genome Announc.">
        <title>Genome Sequence of Growth-Improving Paenibacillus mucilaginosus Strain KNP414.</title>
        <authorList>
            <person name="Lu J.J."/>
            <person name="Wang J.F."/>
            <person name="Hu X.F."/>
        </authorList>
    </citation>
    <scope>NUCLEOTIDE SEQUENCE [LARGE SCALE GENOMIC DNA]</scope>
    <source>
        <strain evidence="9 10">KNP414</strain>
    </source>
</reference>
<evidence type="ECO:0000259" key="7">
    <source>
        <dbReference type="Pfam" id="PF16355"/>
    </source>
</evidence>
<evidence type="ECO:0000259" key="6">
    <source>
        <dbReference type="Pfam" id="PF02837"/>
    </source>
</evidence>
<accession>F8FRS5</accession>
<dbReference type="InterPro" id="IPR006104">
    <property type="entry name" value="Glyco_hydro_2_N"/>
</dbReference>
<dbReference type="GO" id="GO:0005975">
    <property type="term" value="P:carbohydrate metabolic process"/>
    <property type="evidence" value="ECO:0007669"/>
    <property type="project" value="InterPro"/>
</dbReference>
<dbReference type="InterPro" id="IPR006101">
    <property type="entry name" value="Glyco_hydro_2"/>
</dbReference>
<organism evidence="9 10">
    <name type="scientific">Paenibacillus mucilaginosus (strain KNP414)</name>
    <dbReference type="NCBI Taxonomy" id="1036673"/>
    <lineage>
        <taxon>Bacteria</taxon>
        <taxon>Bacillati</taxon>
        <taxon>Bacillota</taxon>
        <taxon>Bacilli</taxon>
        <taxon>Bacillales</taxon>
        <taxon>Paenibacillaceae</taxon>
        <taxon>Paenibacillus</taxon>
    </lineage>
</organism>
<dbReference type="PRINTS" id="PR00132">
    <property type="entry name" value="GLHYDRLASE2"/>
</dbReference>
<dbReference type="InterPro" id="IPR006102">
    <property type="entry name" value="Ig-like_GH2"/>
</dbReference>
<dbReference type="RefSeq" id="WP_013915793.1">
    <property type="nucleotide sequence ID" value="NC_015690.1"/>
</dbReference>
<dbReference type="PANTHER" id="PTHR42732:SF1">
    <property type="entry name" value="BETA-MANNOSIDASE"/>
    <property type="match status" value="1"/>
</dbReference>
<feature type="domain" description="Glycoside hydrolase family 2 catalytic" evidence="5">
    <location>
        <begin position="291"/>
        <end position="481"/>
    </location>
</feature>
<dbReference type="Pfam" id="PF16355">
    <property type="entry name" value="DUF4982"/>
    <property type="match status" value="1"/>
</dbReference>
<feature type="domain" description="DUF4982" evidence="7">
    <location>
        <begin position="611"/>
        <end position="670"/>
    </location>
</feature>
<dbReference type="InterPro" id="IPR051913">
    <property type="entry name" value="GH2_Domain-Containing"/>
</dbReference>
<feature type="domain" description="Glycosyl hydrolases family 2 sugar binding" evidence="6">
    <location>
        <begin position="76"/>
        <end position="168"/>
    </location>
</feature>
<evidence type="ECO:0000259" key="8">
    <source>
        <dbReference type="Pfam" id="PF18565"/>
    </source>
</evidence>
<evidence type="ECO:0000256" key="2">
    <source>
        <dbReference type="ARBA" id="ARBA00022801"/>
    </source>
</evidence>
<dbReference type="Pfam" id="PF18565">
    <property type="entry name" value="Glyco_hydro2_C5"/>
    <property type="match status" value="1"/>
</dbReference>
<dbReference type="SUPFAM" id="SSF49785">
    <property type="entry name" value="Galactose-binding domain-like"/>
    <property type="match status" value="1"/>
</dbReference>
<dbReference type="KEGG" id="pms:KNP414_02071"/>
<dbReference type="InterPro" id="IPR023232">
    <property type="entry name" value="Glyco_hydro_2_AS"/>
</dbReference>
<evidence type="ECO:0000313" key="10">
    <source>
        <dbReference type="Proteomes" id="UP000006620"/>
    </source>
</evidence>
<dbReference type="Pfam" id="PF02836">
    <property type="entry name" value="Glyco_hydro_2_C"/>
    <property type="match status" value="1"/>
</dbReference>
<dbReference type="EMBL" id="CP002869">
    <property type="protein sequence ID" value="AEI40632.1"/>
    <property type="molecule type" value="Genomic_DNA"/>
</dbReference>
<dbReference type="InterPro" id="IPR040605">
    <property type="entry name" value="Glyco_hydro2_dom5"/>
</dbReference>
<dbReference type="InterPro" id="IPR008979">
    <property type="entry name" value="Galactose-bd-like_sf"/>
</dbReference>
<dbReference type="SUPFAM" id="SSF49303">
    <property type="entry name" value="beta-Galactosidase/glucuronidase domain"/>
    <property type="match status" value="1"/>
</dbReference>
<dbReference type="HOGENOM" id="CLU_006501_0_1_9"/>
<dbReference type="Gene3D" id="3.20.20.80">
    <property type="entry name" value="Glycosidases"/>
    <property type="match status" value="1"/>
</dbReference>
<dbReference type="InterPro" id="IPR013783">
    <property type="entry name" value="Ig-like_fold"/>
</dbReference>
<dbReference type="Pfam" id="PF02837">
    <property type="entry name" value="Glyco_hydro_2_N"/>
    <property type="match status" value="1"/>
</dbReference>
<reference evidence="10" key="1">
    <citation type="submission" date="2011-06" db="EMBL/GenBank/DDBJ databases">
        <title>Complete genome sequence of Paenibacillus mucilaginosus KNP414.</title>
        <authorList>
            <person name="Wang J."/>
            <person name="Hu S."/>
            <person name="Hu X."/>
            <person name="Zhang B."/>
            <person name="Dong D."/>
            <person name="Zhang S."/>
            <person name="Zhao K."/>
            <person name="Wu D."/>
        </authorList>
    </citation>
    <scope>NUCLEOTIDE SEQUENCE [LARGE SCALE GENOMIC DNA]</scope>
    <source>
        <strain evidence="10">KNP414</strain>
    </source>
</reference>
<dbReference type="Gene3D" id="2.60.120.260">
    <property type="entry name" value="Galactose-binding domain-like"/>
    <property type="match status" value="1"/>
</dbReference>
<dbReference type="InterPro" id="IPR008964">
    <property type="entry name" value="Invasin/intimin_cell_adhesion"/>
</dbReference>
<dbReference type="SUPFAM" id="SSF49373">
    <property type="entry name" value="Invasin/intimin cell-adhesion fragments"/>
    <property type="match status" value="1"/>
</dbReference>
<proteinExistence type="inferred from homology"/>
<gene>
    <name evidence="9" type="ordered locus">KNP414_02071</name>
</gene>